<dbReference type="PANTHER" id="PTHR43581">
    <property type="entry name" value="ATP/GTP PHOSPHATASE"/>
    <property type="match status" value="1"/>
</dbReference>
<feature type="domain" description="Endonuclease GajA/Old nuclease/RecF-like AAA" evidence="1">
    <location>
        <begin position="227"/>
        <end position="316"/>
    </location>
</feature>
<dbReference type="InterPro" id="IPR027417">
    <property type="entry name" value="P-loop_NTPase"/>
</dbReference>
<dbReference type="CDD" id="cd01026">
    <property type="entry name" value="TOPRIM_OLD"/>
    <property type="match status" value="1"/>
</dbReference>
<reference evidence="3" key="1">
    <citation type="submission" date="2023-03" db="EMBL/GenBank/DDBJ databases">
        <title>DFI Biobank Strains.</title>
        <authorList>
            <person name="Mostad J."/>
            <person name="Paddock L."/>
            <person name="Medina S."/>
            <person name="Waligurski E."/>
            <person name="Barat B."/>
            <person name="Smith R."/>
            <person name="Burgo V."/>
            <person name="Metcalfe C."/>
            <person name="Woodson C."/>
            <person name="Sundararajan A."/>
            <person name="Ramaswamy R."/>
            <person name="Lin H."/>
            <person name="Pamer E.G."/>
        </authorList>
    </citation>
    <scope>NUCLEOTIDE SEQUENCE</scope>
    <source>
        <strain evidence="3">DFI.9.5</strain>
    </source>
</reference>
<dbReference type="Proteomes" id="UP001221924">
    <property type="component" value="Unassembled WGS sequence"/>
</dbReference>
<evidence type="ECO:0000259" key="1">
    <source>
        <dbReference type="Pfam" id="PF13175"/>
    </source>
</evidence>
<dbReference type="SUPFAM" id="SSF52540">
    <property type="entry name" value="P-loop containing nucleoside triphosphate hydrolases"/>
    <property type="match status" value="1"/>
</dbReference>
<protein>
    <submittedName>
        <fullName evidence="3">AAA family ATPase</fullName>
    </submittedName>
</protein>
<dbReference type="InterPro" id="IPR041685">
    <property type="entry name" value="AAA_GajA/Old/RecF-like"/>
</dbReference>
<dbReference type="Gene3D" id="3.40.50.300">
    <property type="entry name" value="P-loop containing nucleotide triphosphate hydrolases"/>
    <property type="match status" value="2"/>
</dbReference>
<proteinExistence type="predicted"/>
<name>A0AAW6M1B9_9BACE</name>
<evidence type="ECO:0000259" key="2">
    <source>
        <dbReference type="Pfam" id="PF20469"/>
    </source>
</evidence>
<dbReference type="Pfam" id="PF20469">
    <property type="entry name" value="OLD-like_TOPRIM"/>
    <property type="match status" value="1"/>
</dbReference>
<dbReference type="AlphaFoldDB" id="A0AAW6M1B9"/>
<evidence type="ECO:0000313" key="3">
    <source>
        <dbReference type="EMBL" id="MDE8693663.1"/>
    </source>
</evidence>
<accession>A0AAW6M1B9</accession>
<dbReference type="Pfam" id="PF13175">
    <property type="entry name" value="AAA_15"/>
    <property type="match status" value="2"/>
</dbReference>
<dbReference type="RefSeq" id="WP_259029067.1">
    <property type="nucleotide sequence ID" value="NZ_CAXKYC010000021.1"/>
</dbReference>
<organism evidence="3 4">
    <name type="scientific">Bacteroides cellulosilyticus</name>
    <dbReference type="NCBI Taxonomy" id="246787"/>
    <lineage>
        <taxon>Bacteria</taxon>
        <taxon>Pseudomonadati</taxon>
        <taxon>Bacteroidota</taxon>
        <taxon>Bacteroidia</taxon>
        <taxon>Bacteroidales</taxon>
        <taxon>Bacteroidaceae</taxon>
        <taxon>Bacteroides</taxon>
    </lineage>
</organism>
<dbReference type="InterPro" id="IPR051396">
    <property type="entry name" value="Bact_Antivir_Def_Nuclease"/>
</dbReference>
<dbReference type="InterPro" id="IPR034139">
    <property type="entry name" value="TOPRIM_OLD"/>
</dbReference>
<gene>
    <name evidence="3" type="ORF">PZH42_06060</name>
</gene>
<sequence length="524" mass="60046">MIIIQKVILHNFKRFQHLEVDLDPTMNIFIGDNESGKSTILQAIDLVARGSRTRIENLGIDRLFNVETIKSFMTNINMENLPEMFVELYFNPVLDQGLEGGNNSKRVHNACGIKMICRANQAPAYSREIHRILTQPNAVFPLEYYTVEFYTFSGDPYNGYNKKLNTIMIDNSQIGSPYAMREYVHDIYYGSLNEAARVSTKHAYHDSKNQFEQTVLAQYSAAIAPYTFAVKESSDDNIETDITLTHNNIPIENKGTGLQCFIKTEMSLKRAINDIDSVLIEEPETHLSYMNMLKLIDMIKETENRQLFISTHSDLICTRLNLQKCILFNSTSQTFAQLSALTTETAEFFMKAPDNNMLQFVLSKKVILVEGDAEFILMEALYRNTLQKEMTGSGIGVIAVDGKCFKRYLEIARILHIKVAVITDNDHDYVNNITDNYSDYTQDQFVNIRIYSDTNNEHYTFEVCIYAENQEWLDTLIRPRLRTNTVLGYMTANKAEVAYELLSTKANSIIVPQYIQDAITWIDA</sequence>
<dbReference type="EMBL" id="JARFID010000004">
    <property type="protein sequence ID" value="MDE8693663.1"/>
    <property type="molecule type" value="Genomic_DNA"/>
</dbReference>
<feature type="domain" description="Endonuclease GajA/Old nuclease/RecF-like AAA" evidence="1">
    <location>
        <begin position="4"/>
        <end position="70"/>
    </location>
</feature>
<feature type="domain" description="OLD protein-like TOPRIM" evidence="2">
    <location>
        <begin position="363"/>
        <end position="426"/>
    </location>
</feature>
<dbReference type="PANTHER" id="PTHR43581:SF4">
    <property type="entry name" value="ATP_GTP PHOSPHATASE"/>
    <property type="match status" value="1"/>
</dbReference>
<evidence type="ECO:0000313" key="4">
    <source>
        <dbReference type="Proteomes" id="UP001221924"/>
    </source>
</evidence>
<comment type="caution">
    <text evidence="3">The sequence shown here is derived from an EMBL/GenBank/DDBJ whole genome shotgun (WGS) entry which is preliminary data.</text>
</comment>